<organism evidence="1 2">
    <name type="scientific">Dysosmobacter welbionis</name>
    <dbReference type="NCBI Taxonomy" id="2093857"/>
    <lineage>
        <taxon>Bacteria</taxon>
        <taxon>Bacillati</taxon>
        <taxon>Bacillota</taxon>
        <taxon>Clostridia</taxon>
        <taxon>Eubacteriales</taxon>
        <taxon>Oscillospiraceae</taxon>
        <taxon>Dysosmobacter</taxon>
    </lineage>
</organism>
<keyword evidence="2" id="KW-1185">Reference proteome</keyword>
<protein>
    <submittedName>
        <fullName evidence="1">Uncharacterized protein</fullName>
    </submittedName>
</protein>
<accession>A0A4D7AZ07</accession>
<evidence type="ECO:0000313" key="1">
    <source>
        <dbReference type="EMBL" id="QCI59022.1"/>
    </source>
</evidence>
<dbReference type="Proteomes" id="UP000298642">
    <property type="component" value="Chromosome"/>
</dbReference>
<gene>
    <name evidence="1" type="ORF">EIO64_07120</name>
</gene>
<name>A0A4D7AZ07_9FIRM</name>
<dbReference type="AlphaFoldDB" id="A0A4D7AZ07"/>
<dbReference type="EMBL" id="CP034413">
    <property type="protein sequence ID" value="QCI59022.1"/>
    <property type="molecule type" value="Genomic_DNA"/>
</dbReference>
<sequence>MELINLAGIALLALLIRKLVWCLRWLWCYYHGKETPEPVSFLPRRTGETFEERIRQAREQNEEDS</sequence>
<reference evidence="2" key="1">
    <citation type="submission" date="2018-12" db="EMBL/GenBank/DDBJ databases">
        <title>Dusodibacter welbiota gen. nov., sp. nov., isolated from human faeces and emended description of the Oscillibacter genus.</title>
        <authorList>
            <person name="Le Roy T."/>
            <person name="Van der Smissen P."/>
            <person name="Delzenne N."/>
            <person name="Muccioli G."/>
            <person name="Collet J.F."/>
            <person name="Cani P.D."/>
        </authorList>
    </citation>
    <scope>NUCLEOTIDE SEQUENCE [LARGE SCALE GENOMIC DNA]</scope>
    <source>
        <strain evidence="2">J115</strain>
    </source>
</reference>
<dbReference type="RefSeq" id="WP_021748263.1">
    <property type="nucleotide sequence ID" value="NZ_CAUWCU010000002.1"/>
</dbReference>
<proteinExistence type="predicted"/>
<dbReference type="GeneID" id="89523427"/>
<dbReference type="KEGG" id="obj:EIO64_07120"/>
<evidence type="ECO:0000313" key="2">
    <source>
        <dbReference type="Proteomes" id="UP000298642"/>
    </source>
</evidence>